<dbReference type="InterPro" id="IPR036864">
    <property type="entry name" value="Zn2-C6_fun-type_DNA-bd_sf"/>
</dbReference>
<dbReference type="Proteomes" id="UP001610446">
    <property type="component" value="Unassembled WGS sequence"/>
</dbReference>
<evidence type="ECO:0000256" key="8">
    <source>
        <dbReference type="SAM" id="MobiDB-lite"/>
    </source>
</evidence>
<evidence type="ECO:0000256" key="5">
    <source>
        <dbReference type="ARBA" id="ARBA00023163"/>
    </source>
</evidence>
<keyword evidence="4" id="KW-0238">DNA-binding</keyword>
<comment type="caution">
    <text evidence="11">The sequence shown here is derived from an EMBL/GenBank/DDBJ whole genome shotgun (WGS) entry which is preliminary data.</text>
</comment>
<dbReference type="InterPro" id="IPR001138">
    <property type="entry name" value="Zn2Cys6_DnaBD"/>
</dbReference>
<dbReference type="PANTHER" id="PTHR47660">
    <property type="entry name" value="TRANSCRIPTION FACTOR WITH C2H2 AND ZN(2)-CYS(6) DNA BINDING DOMAIN (EUROFUNG)-RELATED-RELATED"/>
    <property type="match status" value="1"/>
</dbReference>
<evidence type="ECO:0000259" key="10">
    <source>
        <dbReference type="PROSITE" id="PS50157"/>
    </source>
</evidence>
<evidence type="ECO:0000313" key="11">
    <source>
        <dbReference type="EMBL" id="KAL2843364.1"/>
    </source>
</evidence>
<dbReference type="SUPFAM" id="SSF57701">
    <property type="entry name" value="Zn2/Cys6 DNA-binding domain"/>
    <property type="match status" value="1"/>
</dbReference>
<dbReference type="Pfam" id="PF00172">
    <property type="entry name" value="Zn_clus"/>
    <property type="match status" value="1"/>
</dbReference>
<feature type="domain" description="C2H2-type" evidence="10">
    <location>
        <begin position="47"/>
        <end position="69"/>
    </location>
</feature>
<dbReference type="PROSITE" id="PS00028">
    <property type="entry name" value="ZINC_FINGER_C2H2_1"/>
    <property type="match status" value="2"/>
</dbReference>
<dbReference type="EMBL" id="JBFXLU010000090">
    <property type="protein sequence ID" value="KAL2843364.1"/>
    <property type="molecule type" value="Genomic_DNA"/>
</dbReference>
<organism evidence="11 12">
    <name type="scientific">Aspergillus pseudoustus</name>
    <dbReference type="NCBI Taxonomy" id="1810923"/>
    <lineage>
        <taxon>Eukaryota</taxon>
        <taxon>Fungi</taxon>
        <taxon>Dikarya</taxon>
        <taxon>Ascomycota</taxon>
        <taxon>Pezizomycotina</taxon>
        <taxon>Eurotiomycetes</taxon>
        <taxon>Eurotiomycetidae</taxon>
        <taxon>Eurotiales</taxon>
        <taxon>Aspergillaceae</taxon>
        <taxon>Aspergillus</taxon>
        <taxon>Aspergillus subgen. Nidulantes</taxon>
    </lineage>
</organism>
<protein>
    <recommendedName>
        <fullName evidence="13">Fungal-specific transcription factor domain-containing protein</fullName>
    </recommendedName>
</protein>
<keyword evidence="7" id="KW-0863">Zinc-finger</keyword>
<evidence type="ECO:0000256" key="7">
    <source>
        <dbReference type="PROSITE-ProRule" id="PRU00042"/>
    </source>
</evidence>
<proteinExistence type="predicted"/>
<evidence type="ECO:0000256" key="2">
    <source>
        <dbReference type="ARBA" id="ARBA00022833"/>
    </source>
</evidence>
<evidence type="ECO:0000313" key="12">
    <source>
        <dbReference type="Proteomes" id="UP001610446"/>
    </source>
</evidence>
<dbReference type="InterPro" id="IPR036236">
    <property type="entry name" value="Znf_C2H2_sf"/>
</dbReference>
<dbReference type="Gene3D" id="3.30.160.60">
    <property type="entry name" value="Classic Zinc Finger"/>
    <property type="match status" value="2"/>
</dbReference>
<dbReference type="Pfam" id="PF00096">
    <property type="entry name" value="zf-C2H2"/>
    <property type="match status" value="2"/>
</dbReference>
<evidence type="ECO:0000256" key="1">
    <source>
        <dbReference type="ARBA" id="ARBA00022723"/>
    </source>
</evidence>
<reference evidence="11 12" key="1">
    <citation type="submission" date="2024-07" db="EMBL/GenBank/DDBJ databases">
        <title>Section-level genome sequencing and comparative genomics of Aspergillus sections Usti and Cavernicolus.</title>
        <authorList>
            <consortium name="Lawrence Berkeley National Laboratory"/>
            <person name="Nybo J.L."/>
            <person name="Vesth T.C."/>
            <person name="Theobald S."/>
            <person name="Frisvad J.C."/>
            <person name="Larsen T.O."/>
            <person name="Kjaerboelling I."/>
            <person name="Rothschild-Mancinelli K."/>
            <person name="Lyhne E.K."/>
            <person name="Kogle M.E."/>
            <person name="Barry K."/>
            <person name="Clum A."/>
            <person name="Na H."/>
            <person name="Ledsgaard L."/>
            <person name="Lin J."/>
            <person name="Lipzen A."/>
            <person name="Kuo A."/>
            <person name="Riley R."/>
            <person name="Mondo S."/>
            <person name="Labutti K."/>
            <person name="Haridas S."/>
            <person name="Pangalinan J."/>
            <person name="Salamov A.A."/>
            <person name="Simmons B.A."/>
            <person name="Magnuson J.K."/>
            <person name="Chen J."/>
            <person name="Drula E."/>
            <person name="Henrissat B."/>
            <person name="Wiebenga A."/>
            <person name="Lubbers R.J."/>
            <person name="Gomes A.C."/>
            <person name="Makela M.R."/>
            <person name="Stajich J."/>
            <person name="Grigoriev I.V."/>
            <person name="Mortensen U.H."/>
            <person name="De Vries R.P."/>
            <person name="Baker S.E."/>
            <person name="Andersen M.R."/>
        </authorList>
    </citation>
    <scope>NUCLEOTIDE SEQUENCE [LARGE SCALE GENOMIC DNA]</scope>
    <source>
        <strain evidence="11 12">CBS 123904</strain>
    </source>
</reference>
<keyword evidence="6" id="KW-0539">Nucleus</keyword>
<dbReference type="Pfam" id="PF04082">
    <property type="entry name" value="Fungal_trans"/>
    <property type="match status" value="1"/>
</dbReference>
<dbReference type="SUPFAM" id="SSF57667">
    <property type="entry name" value="beta-beta-alpha zinc fingers"/>
    <property type="match status" value="1"/>
</dbReference>
<dbReference type="InterPro" id="IPR013087">
    <property type="entry name" value="Znf_C2H2_type"/>
</dbReference>
<dbReference type="CDD" id="cd12148">
    <property type="entry name" value="fungal_TF_MHR"/>
    <property type="match status" value="1"/>
</dbReference>
<feature type="region of interest" description="Disordered" evidence="8">
    <location>
        <begin position="113"/>
        <end position="154"/>
    </location>
</feature>
<dbReference type="SMART" id="SM00355">
    <property type="entry name" value="ZnF_C2H2"/>
    <property type="match status" value="2"/>
</dbReference>
<dbReference type="PROSITE" id="PS50048">
    <property type="entry name" value="ZN2_CY6_FUNGAL_2"/>
    <property type="match status" value="1"/>
</dbReference>
<evidence type="ECO:0000256" key="6">
    <source>
        <dbReference type="ARBA" id="ARBA00023242"/>
    </source>
</evidence>
<name>A0ABR4JTM7_9EURO</name>
<feature type="domain" description="Zn(2)-C6 fungal-type" evidence="9">
    <location>
        <begin position="82"/>
        <end position="109"/>
    </location>
</feature>
<keyword evidence="1" id="KW-0479">Metal-binding</keyword>
<keyword evidence="5" id="KW-0804">Transcription</keyword>
<accession>A0ABR4JTM7</accession>
<dbReference type="SMART" id="SM00066">
    <property type="entry name" value="GAL4"/>
    <property type="match status" value="1"/>
</dbReference>
<evidence type="ECO:0000256" key="4">
    <source>
        <dbReference type="ARBA" id="ARBA00023125"/>
    </source>
</evidence>
<feature type="compositionally biased region" description="Low complexity" evidence="8">
    <location>
        <begin position="141"/>
        <end position="154"/>
    </location>
</feature>
<evidence type="ECO:0000259" key="9">
    <source>
        <dbReference type="PROSITE" id="PS50048"/>
    </source>
</evidence>
<keyword evidence="12" id="KW-1185">Reference proteome</keyword>
<keyword evidence="2" id="KW-0862">Zinc</keyword>
<evidence type="ECO:0008006" key="13">
    <source>
        <dbReference type="Google" id="ProtNLM"/>
    </source>
</evidence>
<evidence type="ECO:0000256" key="3">
    <source>
        <dbReference type="ARBA" id="ARBA00023015"/>
    </source>
</evidence>
<dbReference type="PROSITE" id="PS50157">
    <property type="entry name" value="ZINC_FINGER_C2H2_2"/>
    <property type="match status" value="2"/>
</dbReference>
<dbReference type="CDD" id="cd00067">
    <property type="entry name" value="GAL4"/>
    <property type="match status" value="1"/>
</dbReference>
<dbReference type="PANTHER" id="PTHR47660:SF2">
    <property type="entry name" value="TRANSCRIPTION FACTOR WITH C2H2 AND ZN(2)-CYS(6) DNA BINDING DOMAIN (EUROFUNG)"/>
    <property type="match status" value="1"/>
</dbReference>
<gene>
    <name evidence="11" type="ORF">BJY01DRAFT_215827</name>
</gene>
<keyword evidence="3" id="KW-0805">Transcription regulation</keyword>
<dbReference type="InterPro" id="IPR007219">
    <property type="entry name" value="XnlR_reg_dom"/>
</dbReference>
<sequence length="763" mass="85335">MSSSSHGRPSQAPSGPFICTNSNCGKSFLRKEHLNRHLVTHTNFRPYKCVVCGRAFARRDILNRHMLQHNVPTGGEKRTVSACQACQRRKSKCDSNQPCSMCAERGEACEREQPSAHGLRHSRRRNLFREEDEDTPPASVDLGQSQDQSSLQPQLDPCVSVVPGVLLPTFTPSRTPFFDLGESNPLFGFAENSFALQSSGSEYQIPAAQPLEIQTGESASFPNSGAFAAPAPWPQLQAEFVTAQIGSDGFHHFHQAWPILHVPTFALEEHTLLTSALANLFMWIRNAANRNHLLPDIINQELIEAFVQKGTEELNLKANRPLQNLQALVVTLIWAILGNAPTLNLNWASQWTDIAISAFRQLGVLNAMWLPENHEQSSEEHWAIIEQMKRLVYTVLRIDAYLSIMLDRPPVLRYQEIRIPLPVSENVWRAKTKEIRTKLRWNEPAGRARSVFSSMMRDGLDTNGYTTGYLQMPCLSLEDNHFSLCAFLSELWAVSKEANEGHHLRYQFLDKGSHTTDRLELWKAHLRDWYIHIEKSDELEVSFFSSSQIPPSAAAAAAGQGRKTGRGECGRNNPFLGLNLTLYHLVSLKVYANLRLLEYRKCCGYCQDANVEKVINAWVDSADGRHAVYHAVQLKRVYEREDMLYRNPHDHGLSNPLGTMGLLASAIVLCLYGAKVTPSLGATMGLEVDGVVTPLEAVELTQSKFMDIPENKAWVSQGGLAAVDGVPLNAFSVPGFSSWYHKQLASSPVYASRLVTFLLTLKL</sequence>
<dbReference type="Gene3D" id="4.10.240.10">
    <property type="entry name" value="Zn(2)-C6 fungal-type DNA-binding domain"/>
    <property type="match status" value="1"/>
</dbReference>
<feature type="domain" description="C2H2-type" evidence="10">
    <location>
        <begin position="17"/>
        <end position="46"/>
    </location>
</feature>